<comment type="caution">
    <text evidence="2">The sequence shown here is derived from an EMBL/GenBank/DDBJ whole genome shotgun (WGS) entry which is preliminary data.</text>
</comment>
<name>A0ABW7YCA5_STRCE</name>
<organism evidence="2 3">
    <name type="scientific">Streptomyces cellulosae</name>
    <dbReference type="NCBI Taxonomy" id="1968"/>
    <lineage>
        <taxon>Bacteria</taxon>
        <taxon>Bacillati</taxon>
        <taxon>Actinomycetota</taxon>
        <taxon>Actinomycetes</taxon>
        <taxon>Kitasatosporales</taxon>
        <taxon>Streptomycetaceae</taxon>
        <taxon>Streptomyces</taxon>
    </lineage>
</organism>
<keyword evidence="1" id="KW-1133">Transmembrane helix</keyword>
<proteinExistence type="predicted"/>
<keyword evidence="1" id="KW-0812">Transmembrane</keyword>
<dbReference type="EMBL" id="JBITDC010000018">
    <property type="protein sequence ID" value="MFI5680036.1"/>
    <property type="molecule type" value="Genomic_DNA"/>
</dbReference>
<keyword evidence="3" id="KW-1185">Reference proteome</keyword>
<evidence type="ECO:0000256" key="1">
    <source>
        <dbReference type="SAM" id="Phobius"/>
    </source>
</evidence>
<evidence type="ECO:0000313" key="2">
    <source>
        <dbReference type="EMBL" id="MFI5680036.1"/>
    </source>
</evidence>
<accession>A0ABW7YCA5</accession>
<protein>
    <submittedName>
        <fullName evidence="2">Uncharacterized protein</fullName>
    </submittedName>
</protein>
<dbReference type="RefSeq" id="WP_398660483.1">
    <property type="nucleotide sequence ID" value="NZ_JBITDC010000018.1"/>
</dbReference>
<sequence>MSKALLCVGDGTPVPCHLSDVVMVVAVLIVVVSTLGSASAWQGVAQALVAETVAAVVVAAVKPSAYDRM</sequence>
<evidence type="ECO:0000313" key="3">
    <source>
        <dbReference type="Proteomes" id="UP001612415"/>
    </source>
</evidence>
<feature type="transmembrane region" description="Helical" evidence="1">
    <location>
        <begin position="44"/>
        <end position="61"/>
    </location>
</feature>
<dbReference type="Proteomes" id="UP001612415">
    <property type="component" value="Unassembled WGS sequence"/>
</dbReference>
<reference evidence="2 3" key="1">
    <citation type="submission" date="2024-10" db="EMBL/GenBank/DDBJ databases">
        <title>The Natural Products Discovery Center: Release of the First 8490 Sequenced Strains for Exploring Actinobacteria Biosynthetic Diversity.</title>
        <authorList>
            <person name="Kalkreuter E."/>
            <person name="Kautsar S.A."/>
            <person name="Yang D."/>
            <person name="Bader C.D."/>
            <person name="Teijaro C.N."/>
            <person name="Fluegel L."/>
            <person name="Davis C.M."/>
            <person name="Simpson J.R."/>
            <person name="Lauterbach L."/>
            <person name="Steele A.D."/>
            <person name="Gui C."/>
            <person name="Meng S."/>
            <person name="Li G."/>
            <person name="Viehrig K."/>
            <person name="Ye F."/>
            <person name="Su P."/>
            <person name="Kiefer A.F."/>
            <person name="Nichols A."/>
            <person name="Cepeda A.J."/>
            <person name="Yan W."/>
            <person name="Fan B."/>
            <person name="Jiang Y."/>
            <person name="Adhikari A."/>
            <person name="Zheng C.-J."/>
            <person name="Schuster L."/>
            <person name="Cowan T.M."/>
            <person name="Smanski M.J."/>
            <person name="Chevrette M.G."/>
            <person name="De Carvalho L.P.S."/>
            <person name="Shen B."/>
        </authorList>
    </citation>
    <scope>NUCLEOTIDE SEQUENCE [LARGE SCALE GENOMIC DNA]</scope>
    <source>
        <strain evidence="2 3">NPDC051599</strain>
    </source>
</reference>
<feature type="transmembrane region" description="Helical" evidence="1">
    <location>
        <begin position="21"/>
        <end position="38"/>
    </location>
</feature>
<gene>
    <name evidence="2" type="ORF">ACIA8P_36370</name>
</gene>
<keyword evidence="1" id="KW-0472">Membrane</keyword>